<evidence type="ECO:0000313" key="3">
    <source>
        <dbReference type="Proteomes" id="UP000247689"/>
    </source>
</evidence>
<dbReference type="EMBL" id="QICH01000002">
    <property type="protein sequence ID" value="PXF63422.1"/>
    <property type="molecule type" value="Genomic_DNA"/>
</dbReference>
<dbReference type="AlphaFoldDB" id="A0A318D2F4"/>
<keyword evidence="1" id="KW-0472">Membrane</keyword>
<evidence type="ECO:0000313" key="2">
    <source>
        <dbReference type="EMBL" id="PXF63422.1"/>
    </source>
</evidence>
<keyword evidence="1" id="KW-1133">Transmembrane helix</keyword>
<protein>
    <submittedName>
        <fullName evidence="2">CcoQ/FixQ family Cbb3-type cytochrome c oxidase assembly chaperone</fullName>
    </submittedName>
</protein>
<proteinExistence type="predicted"/>
<sequence>MDMNLFRGILTVILLVLFVGLCIWIFSRKRKKQYDDAAKMALDSHHSDKKQEVKRDE</sequence>
<name>A0A318D2F4_9GAMM</name>
<dbReference type="Pfam" id="PF05545">
    <property type="entry name" value="FixQ"/>
    <property type="match status" value="1"/>
</dbReference>
<keyword evidence="3" id="KW-1185">Reference proteome</keyword>
<accession>A0A318D2F4</accession>
<comment type="caution">
    <text evidence="2">The sequence shown here is derived from an EMBL/GenBank/DDBJ whole genome shotgun (WGS) entry which is preliminary data.</text>
</comment>
<dbReference type="RefSeq" id="WP_110201225.1">
    <property type="nucleotide sequence ID" value="NZ_QICH01000002.1"/>
</dbReference>
<feature type="transmembrane region" description="Helical" evidence="1">
    <location>
        <begin position="6"/>
        <end position="26"/>
    </location>
</feature>
<dbReference type="InterPro" id="IPR008621">
    <property type="entry name" value="Cbb3-typ_cyt_oxidase_comp"/>
</dbReference>
<organism evidence="2 3">
    <name type="scientific">Kangiella spongicola</name>
    <dbReference type="NCBI Taxonomy" id="796379"/>
    <lineage>
        <taxon>Bacteria</taxon>
        <taxon>Pseudomonadati</taxon>
        <taxon>Pseudomonadota</taxon>
        <taxon>Gammaproteobacteria</taxon>
        <taxon>Kangiellales</taxon>
        <taxon>Kangiellaceae</taxon>
        <taxon>Kangiella</taxon>
    </lineage>
</organism>
<gene>
    <name evidence="2" type="ORF">DL796_08300</name>
</gene>
<dbReference type="Proteomes" id="UP000247689">
    <property type="component" value="Unassembled WGS sequence"/>
</dbReference>
<dbReference type="OrthoDB" id="6402501at2"/>
<evidence type="ECO:0000256" key="1">
    <source>
        <dbReference type="SAM" id="Phobius"/>
    </source>
</evidence>
<keyword evidence="1" id="KW-0812">Transmembrane</keyword>
<reference evidence="2 3" key="1">
    <citation type="submission" date="2018-05" db="EMBL/GenBank/DDBJ databases">
        <title>Kangiella spongicola genome sequence.</title>
        <authorList>
            <person name="Maclea K.S."/>
            <person name="Goen A.E."/>
            <person name="Kelley C."/>
            <person name="Underriner A."/>
            <person name="Silverwood T."/>
            <person name="Trachtenberg A.M."/>
        </authorList>
    </citation>
    <scope>NUCLEOTIDE SEQUENCE [LARGE SCALE GENOMIC DNA]</scope>
    <source>
        <strain evidence="2 3">ATCC BAA-2076</strain>
    </source>
</reference>